<evidence type="ECO:0000313" key="2">
    <source>
        <dbReference type="Proteomes" id="UP000828390"/>
    </source>
</evidence>
<accession>A0A9D4GVZ9</accession>
<protein>
    <submittedName>
        <fullName evidence="1">Uncharacterized protein</fullName>
    </submittedName>
</protein>
<reference evidence="1" key="2">
    <citation type="submission" date="2020-11" db="EMBL/GenBank/DDBJ databases">
        <authorList>
            <person name="McCartney M.A."/>
            <person name="Auch B."/>
            <person name="Kono T."/>
            <person name="Mallez S."/>
            <person name="Becker A."/>
            <person name="Gohl D.M."/>
            <person name="Silverstein K.A.T."/>
            <person name="Koren S."/>
            <person name="Bechman K.B."/>
            <person name="Herman A."/>
            <person name="Abrahante J.E."/>
            <person name="Garbe J."/>
        </authorList>
    </citation>
    <scope>NUCLEOTIDE SEQUENCE</scope>
    <source>
        <strain evidence="1">Duluth1</strain>
        <tissue evidence="1">Whole animal</tissue>
    </source>
</reference>
<dbReference type="AlphaFoldDB" id="A0A9D4GVZ9"/>
<dbReference type="EMBL" id="JAIWYP010000005">
    <property type="protein sequence ID" value="KAH3822446.1"/>
    <property type="molecule type" value="Genomic_DNA"/>
</dbReference>
<keyword evidence="2" id="KW-1185">Reference proteome</keyword>
<organism evidence="1 2">
    <name type="scientific">Dreissena polymorpha</name>
    <name type="common">Zebra mussel</name>
    <name type="synonym">Mytilus polymorpha</name>
    <dbReference type="NCBI Taxonomy" id="45954"/>
    <lineage>
        <taxon>Eukaryota</taxon>
        <taxon>Metazoa</taxon>
        <taxon>Spiralia</taxon>
        <taxon>Lophotrochozoa</taxon>
        <taxon>Mollusca</taxon>
        <taxon>Bivalvia</taxon>
        <taxon>Autobranchia</taxon>
        <taxon>Heteroconchia</taxon>
        <taxon>Euheterodonta</taxon>
        <taxon>Imparidentia</taxon>
        <taxon>Neoheterodontei</taxon>
        <taxon>Myida</taxon>
        <taxon>Dreissenoidea</taxon>
        <taxon>Dreissenidae</taxon>
        <taxon>Dreissena</taxon>
    </lineage>
</organism>
<dbReference type="Proteomes" id="UP000828390">
    <property type="component" value="Unassembled WGS sequence"/>
</dbReference>
<gene>
    <name evidence="1" type="ORF">DPMN_124224</name>
</gene>
<evidence type="ECO:0000313" key="1">
    <source>
        <dbReference type="EMBL" id="KAH3822446.1"/>
    </source>
</evidence>
<comment type="caution">
    <text evidence="1">The sequence shown here is derived from an EMBL/GenBank/DDBJ whole genome shotgun (WGS) entry which is preliminary data.</text>
</comment>
<reference evidence="1" key="1">
    <citation type="journal article" date="2019" name="bioRxiv">
        <title>The Genome of the Zebra Mussel, Dreissena polymorpha: A Resource for Invasive Species Research.</title>
        <authorList>
            <person name="McCartney M.A."/>
            <person name="Auch B."/>
            <person name="Kono T."/>
            <person name="Mallez S."/>
            <person name="Zhang Y."/>
            <person name="Obille A."/>
            <person name="Becker A."/>
            <person name="Abrahante J.E."/>
            <person name="Garbe J."/>
            <person name="Badalamenti J.P."/>
            <person name="Herman A."/>
            <person name="Mangelson H."/>
            <person name="Liachko I."/>
            <person name="Sullivan S."/>
            <person name="Sone E.D."/>
            <person name="Koren S."/>
            <person name="Silverstein K.A.T."/>
            <person name="Beckman K.B."/>
            <person name="Gohl D.M."/>
        </authorList>
    </citation>
    <scope>NUCLEOTIDE SEQUENCE</scope>
    <source>
        <strain evidence="1">Duluth1</strain>
        <tissue evidence="1">Whole animal</tissue>
    </source>
</reference>
<proteinExistence type="predicted"/>
<name>A0A9D4GVZ9_DREPO</name>
<sequence length="56" mass="6448">MAWQVLRGFNEVQIIQSKNSMELPTALYFSMERWVASSGHQWGFVKGFCSPILLNL</sequence>